<dbReference type="EMBL" id="KZ821230">
    <property type="protein sequence ID" value="PYH45805.1"/>
    <property type="molecule type" value="Genomic_DNA"/>
</dbReference>
<dbReference type="OrthoDB" id="4072855at2759"/>
<dbReference type="PANTHER" id="PTHR28081:SF1">
    <property type="entry name" value="DAMAGE-REGULATED IMPORT FACILITATOR 1"/>
    <property type="match status" value="1"/>
</dbReference>
<evidence type="ECO:0000256" key="1">
    <source>
        <dbReference type="ARBA" id="ARBA00004123"/>
    </source>
</evidence>
<evidence type="ECO:0000256" key="3">
    <source>
        <dbReference type="ARBA" id="ARBA00005459"/>
    </source>
</evidence>
<dbReference type="Pfam" id="PF08591">
    <property type="entry name" value="RNR_inhib"/>
    <property type="match status" value="1"/>
</dbReference>
<dbReference type="GO" id="GO:0005737">
    <property type="term" value="C:cytoplasm"/>
    <property type="evidence" value="ECO:0007669"/>
    <property type="project" value="UniProtKB-SubCell"/>
</dbReference>
<keyword evidence="8" id="KW-1185">Reference proteome</keyword>
<feature type="region of interest" description="Disordered" evidence="6">
    <location>
        <begin position="101"/>
        <end position="141"/>
    </location>
</feature>
<protein>
    <submittedName>
        <fullName evidence="7">Uncharacterized protein</fullName>
    </submittedName>
</protein>
<evidence type="ECO:0000313" key="7">
    <source>
        <dbReference type="EMBL" id="PYH45805.1"/>
    </source>
</evidence>
<dbReference type="Proteomes" id="UP000248349">
    <property type="component" value="Unassembled WGS sequence"/>
</dbReference>
<evidence type="ECO:0000313" key="8">
    <source>
        <dbReference type="Proteomes" id="UP000248349"/>
    </source>
</evidence>
<dbReference type="RefSeq" id="XP_025431787.1">
    <property type="nucleotide sequence ID" value="XM_025574955.1"/>
</dbReference>
<sequence>MPSSIQATTKPLDTSKRRRFQPPITNYFTSSPSSFSSFSSHNNNDDHPHNQTPHQTYNHYSTSTSSPTPTLAPKYQSSLLSVGMRIRKAIAEGYKTHATSLPSLEKPGVYRPSPTRDITNDEGDAFSLPASSQDSSTSSDSAMDVNVHMWSGKKRGFADVEVDVELGCGETGYYAHHSGTTPSSDSEMEDLIPSSGHMLATTTTLAGRTILAPRARNLAGSSTNIRRRFGRGTVPSPPLPPPHSTSSLASAAGFDVDFEEPAFLRSREEAEGEGWFYGREVEMGM</sequence>
<dbReference type="AlphaFoldDB" id="A0A318ZFE8"/>
<evidence type="ECO:0000256" key="4">
    <source>
        <dbReference type="ARBA" id="ARBA00022490"/>
    </source>
</evidence>
<feature type="compositionally biased region" description="Low complexity" evidence="6">
    <location>
        <begin position="131"/>
        <end position="141"/>
    </location>
</feature>
<dbReference type="GO" id="GO:0005634">
    <property type="term" value="C:nucleus"/>
    <property type="evidence" value="ECO:0007669"/>
    <property type="project" value="UniProtKB-SubCell"/>
</dbReference>
<evidence type="ECO:0000256" key="2">
    <source>
        <dbReference type="ARBA" id="ARBA00004496"/>
    </source>
</evidence>
<comment type="subcellular location">
    <subcellularLocation>
        <location evidence="2">Cytoplasm</location>
    </subcellularLocation>
    <subcellularLocation>
        <location evidence="1">Nucleus</location>
    </subcellularLocation>
</comment>
<dbReference type="GO" id="GO:1990846">
    <property type="term" value="F:ribonucleoside-diphosphate reductase inhibitor activity"/>
    <property type="evidence" value="ECO:0007669"/>
    <property type="project" value="TreeGrafter"/>
</dbReference>
<accession>A0A318ZFE8</accession>
<gene>
    <name evidence="7" type="ORF">BP01DRAFT_356442</name>
</gene>
<feature type="region of interest" description="Disordered" evidence="6">
    <location>
        <begin position="1"/>
        <end position="72"/>
    </location>
</feature>
<dbReference type="GO" id="GO:0008104">
    <property type="term" value="P:intracellular protein localization"/>
    <property type="evidence" value="ECO:0007669"/>
    <property type="project" value="TreeGrafter"/>
</dbReference>
<keyword evidence="5" id="KW-0539">Nucleus</keyword>
<evidence type="ECO:0000256" key="5">
    <source>
        <dbReference type="ARBA" id="ARBA00023242"/>
    </source>
</evidence>
<dbReference type="InterPro" id="IPR013900">
    <property type="entry name" value="RNR_inhibitor"/>
</dbReference>
<comment type="similarity">
    <text evidence="3">Belongs to the DIF1/spd1 family.</text>
</comment>
<feature type="compositionally biased region" description="Polar residues" evidence="6">
    <location>
        <begin position="1"/>
        <end position="12"/>
    </location>
</feature>
<keyword evidence="4" id="KW-0963">Cytoplasm</keyword>
<dbReference type="GeneID" id="37076183"/>
<evidence type="ECO:0000256" key="6">
    <source>
        <dbReference type="SAM" id="MobiDB-lite"/>
    </source>
</evidence>
<name>A0A318ZFE8_9EURO</name>
<feature type="region of interest" description="Disordered" evidence="6">
    <location>
        <begin position="227"/>
        <end position="249"/>
    </location>
</feature>
<proteinExistence type="inferred from homology"/>
<dbReference type="PANTHER" id="PTHR28081">
    <property type="entry name" value="DAMAGE-REGULATED IMPORT FACILITATOR 1-RELATED"/>
    <property type="match status" value="1"/>
</dbReference>
<feature type="compositionally biased region" description="Low complexity" evidence="6">
    <location>
        <begin position="30"/>
        <end position="42"/>
    </location>
</feature>
<feature type="compositionally biased region" description="Polar residues" evidence="6">
    <location>
        <begin position="51"/>
        <end position="60"/>
    </location>
</feature>
<reference evidence="7 8" key="1">
    <citation type="submission" date="2016-12" db="EMBL/GenBank/DDBJ databases">
        <title>The genomes of Aspergillus section Nigri reveals drivers in fungal speciation.</title>
        <authorList>
            <consortium name="DOE Joint Genome Institute"/>
            <person name="Vesth T.C."/>
            <person name="Nybo J."/>
            <person name="Theobald S."/>
            <person name="Brandl J."/>
            <person name="Frisvad J.C."/>
            <person name="Nielsen K.F."/>
            <person name="Lyhne E.K."/>
            <person name="Kogle M.E."/>
            <person name="Kuo A."/>
            <person name="Riley R."/>
            <person name="Clum A."/>
            <person name="Nolan M."/>
            <person name="Lipzen A."/>
            <person name="Salamov A."/>
            <person name="Henrissat B."/>
            <person name="Wiebenga A."/>
            <person name="De Vries R.P."/>
            <person name="Grigoriev I.V."/>
            <person name="Mortensen U.H."/>
            <person name="Andersen M.R."/>
            <person name="Baker S.E."/>
        </authorList>
    </citation>
    <scope>NUCLEOTIDE SEQUENCE [LARGE SCALE GENOMIC DNA]</scope>
    <source>
        <strain evidence="7 8">JOP 1030-1</strain>
    </source>
</reference>
<organism evidence="7 8">
    <name type="scientific">Aspergillus saccharolyticus JOP 1030-1</name>
    <dbReference type="NCBI Taxonomy" id="1450539"/>
    <lineage>
        <taxon>Eukaryota</taxon>
        <taxon>Fungi</taxon>
        <taxon>Dikarya</taxon>
        <taxon>Ascomycota</taxon>
        <taxon>Pezizomycotina</taxon>
        <taxon>Eurotiomycetes</taxon>
        <taxon>Eurotiomycetidae</taxon>
        <taxon>Eurotiales</taxon>
        <taxon>Aspergillaceae</taxon>
        <taxon>Aspergillus</taxon>
        <taxon>Aspergillus subgen. Circumdati</taxon>
    </lineage>
</organism>